<dbReference type="InterPro" id="IPR025449">
    <property type="entry name" value="JetB"/>
</dbReference>
<dbReference type="OrthoDB" id="3725402at2"/>
<organism evidence="2 3">
    <name type="scientific">Citricoccus muralis</name>
    <dbReference type="NCBI Taxonomy" id="169134"/>
    <lineage>
        <taxon>Bacteria</taxon>
        <taxon>Bacillati</taxon>
        <taxon>Actinomycetota</taxon>
        <taxon>Actinomycetes</taxon>
        <taxon>Micrococcales</taxon>
        <taxon>Micrococcaceae</taxon>
        <taxon>Citricoccus</taxon>
    </lineage>
</organism>
<proteinExistence type="predicted"/>
<feature type="region of interest" description="Disordered" evidence="1">
    <location>
        <begin position="216"/>
        <end position="244"/>
    </location>
</feature>
<protein>
    <submittedName>
        <fullName evidence="2">Uncharacterized protein DUF4194</fullName>
    </submittedName>
</protein>
<accession>A0A3D9LF65</accession>
<dbReference type="Proteomes" id="UP000256727">
    <property type="component" value="Unassembled WGS sequence"/>
</dbReference>
<evidence type="ECO:0000256" key="1">
    <source>
        <dbReference type="SAM" id="MobiDB-lite"/>
    </source>
</evidence>
<dbReference type="EMBL" id="QREH01000001">
    <property type="protein sequence ID" value="REE04304.1"/>
    <property type="molecule type" value="Genomic_DNA"/>
</dbReference>
<dbReference type="AlphaFoldDB" id="A0A3D9LF65"/>
<name>A0A3D9LF65_9MICC</name>
<dbReference type="Pfam" id="PF13835">
    <property type="entry name" value="DUF4194"/>
    <property type="match status" value="1"/>
</dbReference>
<reference evidence="2 3" key="1">
    <citation type="submission" date="2018-07" db="EMBL/GenBank/DDBJ databases">
        <title>Sequencing the genomes of 1000 actinobacteria strains.</title>
        <authorList>
            <person name="Klenk H.-P."/>
        </authorList>
    </citation>
    <scope>NUCLEOTIDE SEQUENCE [LARGE SCALE GENOMIC DNA]</scope>
    <source>
        <strain evidence="2 3">DSM 14442</strain>
    </source>
</reference>
<feature type="compositionally biased region" description="Basic and acidic residues" evidence="1">
    <location>
        <begin position="218"/>
        <end position="237"/>
    </location>
</feature>
<evidence type="ECO:0000313" key="2">
    <source>
        <dbReference type="EMBL" id="REE04304.1"/>
    </source>
</evidence>
<keyword evidence="3" id="KW-1185">Reference proteome</keyword>
<gene>
    <name evidence="2" type="ORF">C8E99_2137</name>
</gene>
<evidence type="ECO:0000313" key="3">
    <source>
        <dbReference type="Proteomes" id="UP000256727"/>
    </source>
</evidence>
<sequence>MYSDHELTSGPAAERGTGSGDPDTASPEQAAGDSLWSGDTGTLGEASRRALLDLLKGPYLSGRRRPQLWQALVADEGPIRSRLHDLFLELVIDHTEEFAFTRKVSTGELQVPAALRTEALTFLDTAMLLVLRQQLLMAAGEQRVIAGQTDVFGQLSVYSQGDESTWAKRLNSSWTKMHNKFNVLHKVEEGRAEISPVLKIMVDHEQARSFTELYRGLADSDARPDPEPEPESGHPDDTTTEGTP</sequence>
<comment type="caution">
    <text evidence="2">The sequence shown here is derived from an EMBL/GenBank/DDBJ whole genome shotgun (WGS) entry which is preliminary data.</text>
</comment>
<feature type="region of interest" description="Disordered" evidence="1">
    <location>
        <begin position="1"/>
        <end position="39"/>
    </location>
</feature>
<dbReference type="RefSeq" id="WP_115932264.1">
    <property type="nucleotide sequence ID" value="NZ_QREH01000001.1"/>
</dbReference>